<dbReference type="RefSeq" id="WP_007205889.1">
    <property type="nucleotide sequence ID" value="NZ_CH672414.1"/>
</dbReference>
<keyword evidence="3" id="KW-1185">Reference proteome</keyword>
<dbReference type="HOGENOM" id="CLU_051479_3_1_5"/>
<feature type="chain" id="PRO_5002660753" evidence="1">
    <location>
        <begin position="21"/>
        <end position="378"/>
    </location>
</feature>
<sequence length="378" mass="40911">MNRRKFLALSGGGIILAATATLGTIASRTPATALAPWDRAGSMYDEPRMRALSYAILAPNPHNRQPWLVDLSEPDRVLLKVDTNRLLPDTDPFNRQITVGLGCFLELLVMAAAQDGFAVDLDVFPQGADQMALDDRPVAIATFRAGAGRPDPLFAHVMARRSNKEPFDTTRPIAPDTIAQIAGAAIYGSRVAGDASQGSITTLRQLTTDAMIVEIDTPHTFKESVDLFRIGKAEVEANPDGIDFSGPLFETLGAFGLMTREAMADPTTNMFAQSKAVLQANTETAMGHLWQATRGNTRADQIIAGRDWLRLNLAATAAGVDMQPLSQALQEFPEMAAHHRAAHQMLAQDGETLQMLCRLGYGPTIAPSPRWPLEAKLI</sequence>
<evidence type="ECO:0000313" key="2">
    <source>
        <dbReference type="EMBL" id="EAQ07987.1"/>
    </source>
</evidence>
<comment type="caution">
    <text evidence="2">The sequence shown here is derived from an EMBL/GenBank/DDBJ whole genome shotgun (WGS) entry which is preliminary data.</text>
</comment>
<dbReference type="Proteomes" id="UP000004507">
    <property type="component" value="Unassembled WGS sequence"/>
</dbReference>
<dbReference type="NCBIfam" id="NF047509">
    <property type="entry name" value="Rv3131_FMN_oxido"/>
    <property type="match status" value="1"/>
</dbReference>
<dbReference type="AlphaFoldDB" id="A3V1E4"/>
<proteinExistence type="predicted"/>
<keyword evidence="1" id="KW-0732">Signal</keyword>
<reference evidence="2 3" key="1">
    <citation type="submission" date="2006-01" db="EMBL/GenBank/DDBJ databases">
        <authorList>
            <person name="Hagstrom A."/>
            <person name="Ferriera S."/>
            <person name="Johnson J."/>
            <person name="Kravitz S."/>
            <person name="Halpern A."/>
            <person name="Remington K."/>
            <person name="Beeson K."/>
            <person name="Tran B."/>
            <person name="Rogers Y.-H."/>
            <person name="Friedman R."/>
            <person name="Venter J.C."/>
        </authorList>
    </citation>
    <scope>NUCLEOTIDE SEQUENCE [LARGE SCALE GENOMIC DNA]</scope>
    <source>
        <strain evidence="2 3">SKA53</strain>
    </source>
</reference>
<dbReference type="Gene3D" id="3.40.109.10">
    <property type="entry name" value="NADH Oxidase"/>
    <property type="match status" value="1"/>
</dbReference>
<evidence type="ECO:0000313" key="3">
    <source>
        <dbReference type="Proteomes" id="UP000004507"/>
    </source>
</evidence>
<evidence type="ECO:0000256" key="1">
    <source>
        <dbReference type="SAM" id="SignalP"/>
    </source>
</evidence>
<dbReference type="eggNOG" id="COG0778">
    <property type="taxonomic scope" value="Bacteria"/>
</dbReference>
<dbReference type="OrthoDB" id="8156917at2"/>
<organism evidence="2 3">
    <name type="scientific">Yoonia vestfoldensis SKA53</name>
    <dbReference type="NCBI Taxonomy" id="314232"/>
    <lineage>
        <taxon>Bacteria</taxon>
        <taxon>Pseudomonadati</taxon>
        <taxon>Pseudomonadota</taxon>
        <taxon>Alphaproteobacteria</taxon>
        <taxon>Rhodobacterales</taxon>
        <taxon>Paracoccaceae</taxon>
        <taxon>Yoonia</taxon>
    </lineage>
</organism>
<dbReference type="EMBL" id="AAMS01000001">
    <property type="protein sequence ID" value="EAQ07987.1"/>
    <property type="molecule type" value="Genomic_DNA"/>
</dbReference>
<accession>A3V1E4</accession>
<dbReference type="STRING" id="314232.SKA53_09694"/>
<protein>
    <submittedName>
        <fullName evidence="2">Twin-arginine translocation pathway signal sequence domain protein</fullName>
    </submittedName>
</protein>
<dbReference type="InterPro" id="IPR000415">
    <property type="entry name" value="Nitroreductase-like"/>
</dbReference>
<dbReference type="GO" id="GO:0016491">
    <property type="term" value="F:oxidoreductase activity"/>
    <property type="evidence" value="ECO:0007669"/>
    <property type="project" value="InterPro"/>
</dbReference>
<gene>
    <name evidence="2" type="ORF">SKA53_09694</name>
</gene>
<feature type="signal peptide" evidence="1">
    <location>
        <begin position="1"/>
        <end position="20"/>
    </location>
</feature>
<name>A3V1E4_9RHOB</name>